<gene>
    <name evidence="1" type="ORF">EV196_108262</name>
</gene>
<proteinExistence type="predicted"/>
<dbReference type="AlphaFoldDB" id="A0A4R1RDW8"/>
<accession>A0A4R1RDW8</accession>
<evidence type="ECO:0000313" key="1">
    <source>
        <dbReference type="EMBL" id="TCL64061.1"/>
    </source>
</evidence>
<dbReference type="Proteomes" id="UP000295455">
    <property type="component" value="Unassembled WGS sequence"/>
</dbReference>
<name>A0A4R1RDW8_9FLAO</name>
<sequence>MNLIDEADVMRIVVFNMFRVSKSLINYQLTIP</sequence>
<organism evidence="1 2">
    <name type="scientific">Mariniflexile fucanivorans</name>
    <dbReference type="NCBI Taxonomy" id="264023"/>
    <lineage>
        <taxon>Bacteria</taxon>
        <taxon>Pseudomonadati</taxon>
        <taxon>Bacteroidota</taxon>
        <taxon>Flavobacteriia</taxon>
        <taxon>Flavobacteriales</taxon>
        <taxon>Flavobacteriaceae</taxon>
        <taxon>Mariniflexile</taxon>
    </lineage>
</organism>
<dbReference type="EMBL" id="SLUP01000008">
    <property type="protein sequence ID" value="TCL64061.1"/>
    <property type="molecule type" value="Genomic_DNA"/>
</dbReference>
<reference evidence="1 2" key="1">
    <citation type="submission" date="2019-03" db="EMBL/GenBank/DDBJ databases">
        <title>Genomic Encyclopedia of Type Strains, Phase IV (KMG-IV): sequencing the most valuable type-strain genomes for metagenomic binning, comparative biology and taxonomic classification.</title>
        <authorList>
            <person name="Goeker M."/>
        </authorList>
    </citation>
    <scope>NUCLEOTIDE SEQUENCE [LARGE SCALE GENOMIC DNA]</scope>
    <source>
        <strain evidence="1 2">DSM 18792</strain>
    </source>
</reference>
<comment type="caution">
    <text evidence="1">The sequence shown here is derived from an EMBL/GenBank/DDBJ whole genome shotgun (WGS) entry which is preliminary data.</text>
</comment>
<evidence type="ECO:0000313" key="2">
    <source>
        <dbReference type="Proteomes" id="UP000295455"/>
    </source>
</evidence>
<keyword evidence="2" id="KW-1185">Reference proteome</keyword>
<protein>
    <submittedName>
        <fullName evidence="1">Uncharacterized protein</fullName>
    </submittedName>
</protein>